<gene>
    <name evidence="2" type="ORF">SAMN05421580_10596</name>
</gene>
<dbReference type="STRING" id="453582.SAMN05421580_10596"/>
<organism evidence="2 3">
    <name type="scientific">Rhodobacter aestuarii</name>
    <dbReference type="NCBI Taxonomy" id="453582"/>
    <lineage>
        <taxon>Bacteria</taxon>
        <taxon>Pseudomonadati</taxon>
        <taxon>Pseudomonadota</taxon>
        <taxon>Alphaproteobacteria</taxon>
        <taxon>Rhodobacterales</taxon>
        <taxon>Rhodobacter group</taxon>
        <taxon>Rhodobacter</taxon>
    </lineage>
</organism>
<dbReference type="AlphaFoldDB" id="A0A1N7M3W1"/>
<sequence>MVKAPTKTETTASVMDAWSMMFAPQARMAEAMIGQNIEMLDFIKTRFERDKAMLRELAEASDPIEAAKLWQDFWSRLFTDYSVETTKLASHAGEIAETALRSATEEGAALMTMVAKKA</sequence>
<dbReference type="EMBL" id="FTOG01000005">
    <property type="protein sequence ID" value="SIS80767.1"/>
    <property type="molecule type" value="Genomic_DNA"/>
</dbReference>
<evidence type="ECO:0000313" key="3">
    <source>
        <dbReference type="Proteomes" id="UP000186221"/>
    </source>
</evidence>
<dbReference type="RefSeq" id="WP_175610429.1">
    <property type="nucleotide sequence ID" value="NZ_FTOG01000005.1"/>
</dbReference>
<feature type="domain" description="Phasin" evidence="1">
    <location>
        <begin position="36"/>
        <end position="105"/>
    </location>
</feature>
<evidence type="ECO:0000313" key="2">
    <source>
        <dbReference type="EMBL" id="SIS80767.1"/>
    </source>
</evidence>
<dbReference type="InterPro" id="IPR018968">
    <property type="entry name" value="Phasin"/>
</dbReference>
<dbReference type="Pfam" id="PF09361">
    <property type="entry name" value="Phasin_2"/>
    <property type="match status" value="1"/>
</dbReference>
<accession>A0A1N7M3W1</accession>
<proteinExistence type="predicted"/>
<protein>
    <submittedName>
        <fullName evidence="2">Phasin protein</fullName>
    </submittedName>
</protein>
<name>A0A1N7M3W1_9RHOB</name>
<dbReference type="Proteomes" id="UP000186221">
    <property type="component" value="Unassembled WGS sequence"/>
</dbReference>
<keyword evidence="3" id="KW-1185">Reference proteome</keyword>
<evidence type="ECO:0000259" key="1">
    <source>
        <dbReference type="Pfam" id="PF09361"/>
    </source>
</evidence>
<reference evidence="3" key="1">
    <citation type="submission" date="2017-01" db="EMBL/GenBank/DDBJ databases">
        <authorList>
            <person name="Varghese N."/>
            <person name="Submissions S."/>
        </authorList>
    </citation>
    <scope>NUCLEOTIDE SEQUENCE [LARGE SCALE GENOMIC DNA]</scope>
    <source>
        <strain evidence="3">DSM 19945</strain>
    </source>
</reference>